<organism evidence="2 3">
    <name type="scientific">Streptomyces smyrnaeus</name>
    <dbReference type="NCBI Taxonomy" id="1387713"/>
    <lineage>
        <taxon>Bacteria</taxon>
        <taxon>Bacillati</taxon>
        <taxon>Actinomycetota</taxon>
        <taxon>Actinomycetes</taxon>
        <taxon>Kitasatosporales</taxon>
        <taxon>Streptomycetaceae</taxon>
        <taxon>Streptomyces</taxon>
    </lineage>
</organism>
<gene>
    <name evidence="2" type="ORF">JW613_15130</name>
</gene>
<keyword evidence="3" id="KW-1185">Reference proteome</keyword>
<feature type="compositionally biased region" description="Basic and acidic residues" evidence="1">
    <location>
        <begin position="453"/>
        <end position="466"/>
    </location>
</feature>
<accession>A0ABS3XW34</accession>
<feature type="region of interest" description="Disordered" evidence="1">
    <location>
        <begin position="453"/>
        <end position="478"/>
    </location>
</feature>
<evidence type="ECO:0000313" key="2">
    <source>
        <dbReference type="EMBL" id="MBO8199619.1"/>
    </source>
</evidence>
<reference evidence="2 3" key="1">
    <citation type="submission" date="2021-02" db="EMBL/GenBank/DDBJ databases">
        <title>Streptomyces spirodelae sp. nov., isolated from duckweed.</title>
        <authorList>
            <person name="Saimee Y."/>
            <person name="Duangmal K."/>
        </authorList>
    </citation>
    <scope>NUCLEOTIDE SEQUENCE [LARGE SCALE GENOMIC DNA]</scope>
    <source>
        <strain evidence="2 3">DSM 42105</strain>
    </source>
</reference>
<evidence type="ECO:0008006" key="4">
    <source>
        <dbReference type="Google" id="ProtNLM"/>
    </source>
</evidence>
<sequence length="771" mass="83542">MKESQITYTDLLSVDLSSFGTAAADWKQIQSELTTRASEAEDDMNAKARQARWAGANADAVRPFVRKIAEEVEDLRREAESIWKLMDGAHEDLVAIQKDVEAEKEKARKLDVHVTDNGNGTVSCEFRYGTDDATTASGYYIGGTGKKRTPEEREARDAIETRLNFLIGKAREIDATAARYIGKSHGKDKYDAGHATYKSLDDAQAKEAAGLARKELELAAHGKELSTPDLQRLRDLTKYNATDAEFATRFYRELGSKKALRLHGQLGIDASTDGGDTRRELSRTIQNSLDRGLALATHPGGGKDGNVTHLGSAWTEELKKVGKEPIFLHDPQSNERGKGAMPQQKVLGYQVLGNMLRHGKYDEGFLNAVGNDMVETERRNEYGSAGWPNPHNARRDGVLNLDPKGGTGFDPMAGLMKGLSHSPDAATEFFNGYTGGDKHGPEELSNFDYFFGDKSREEPIDPRDWPPDGDDDESKRGKDALGSAIEAATTGRPPGDEGPPLKHTQEQADLFRRVVSRLGGAENASLVEHGGELEPLQPHMGNMAADYMRDVQRGIVHVPDGLIAEQGKVAEVGNLKGDELGRFLRAASQDADGYASITHASHAVSAEILRNAMHEPPGDNSLSDAAVKGAEPGAKVAAAAAEGRAEGIEKAQDRVGAVERYNESLDKKQELVGAIVDMGLGRLTYGGEAAGQIAGAVQEAVFDQYRKDPEEVVRQVEEGRRDFLAAEKMREAKAMEEIAKIAGERAGVKGEALDWAATDVANAVADDFPGK</sequence>
<evidence type="ECO:0000313" key="3">
    <source>
        <dbReference type="Proteomes" id="UP000721954"/>
    </source>
</evidence>
<dbReference type="Proteomes" id="UP000721954">
    <property type="component" value="Unassembled WGS sequence"/>
</dbReference>
<proteinExistence type="predicted"/>
<dbReference type="InterPro" id="IPR036689">
    <property type="entry name" value="ESAT-6-like_sf"/>
</dbReference>
<dbReference type="SUPFAM" id="SSF140453">
    <property type="entry name" value="EsxAB dimer-like"/>
    <property type="match status" value="1"/>
</dbReference>
<feature type="region of interest" description="Disordered" evidence="1">
    <location>
        <begin position="484"/>
        <end position="503"/>
    </location>
</feature>
<dbReference type="EMBL" id="JAFFZM010000008">
    <property type="protein sequence ID" value="MBO8199619.1"/>
    <property type="molecule type" value="Genomic_DNA"/>
</dbReference>
<dbReference type="GeneID" id="96259939"/>
<name>A0ABS3XW34_9ACTN</name>
<comment type="caution">
    <text evidence="2">The sequence shown here is derived from an EMBL/GenBank/DDBJ whole genome shotgun (WGS) entry which is preliminary data.</text>
</comment>
<dbReference type="RefSeq" id="WP_209211334.1">
    <property type="nucleotide sequence ID" value="NZ_JAFFZM010000008.1"/>
</dbReference>
<evidence type="ECO:0000256" key="1">
    <source>
        <dbReference type="SAM" id="MobiDB-lite"/>
    </source>
</evidence>
<protein>
    <recommendedName>
        <fullName evidence="4">AG2 protein</fullName>
    </recommendedName>
</protein>